<dbReference type="InterPro" id="IPR018060">
    <property type="entry name" value="HTH_AraC"/>
</dbReference>
<reference evidence="6 7" key="1">
    <citation type="submission" date="2012-09" db="EMBL/GenBank/DDBJ databases">
        <title>Draft Genome Sequences of 6 Strains from Genus Thauera.</title>
        <authorList>
            <person name="Liu B."/>
            <person name="Shapleigh J.P."/>
            <person name="Frostegard A.H."/>
        </authorList>
    </citation>
    <scope>NUCLEOTIDE SEQUENCE [LARGE SCALE GENOMIC DNA]</scope>
    <source>
        <strain evidence="7">47Lol / DSM 12138</strain>
    </source>
</reference>
<dbReference type="eggNOG" id="COG2207">
    <property type="taxonomic scope" value="Bacteria"/>
</dbReference>
<dbReference type="EMBL" id="AMXE01000111">
    <property type="protein sequence ID" value="ENO84369.1"/>
    <property type="molecule type" value="Genomic_DNA"/>
</dbReference>
<dbReference type="InterPro" id="IPR009057">
    <property type="entry name" value="Homeodomain-like_sf"/>
</dbReference>
<dbReference type="PANTHER" id="PTHR46796:SF12">
    <property type="entry name" value="HTH-TYPE DNA-BINDING TRANSCRIPTIONAL ACTIVATOR EUTR"/>
    <property type="match status" value="1"/>
</dbReference>
<name>N6YWQ6_THAL4</name>
<dbReference type="RefSeq" id="WP_004345641.1">
    <property type="nucleotide sequence ID" value="NZ_AMXE01000111.1"/>
</dbReference>
<evidence type="ECO:0000256" key="4">
    <source>
        <dbReference type="SAM" id="MobiDB-lite"/>
    </source>
</evidence>
<sequence length="340" mass="37267">MSAAAGPVETRSAAPPCDPPANPPFSYTLRDTLDADEHAACLTNWQQQYDQLSAGLFAGEFEEFCFGNVQLFREALNQSVHQAGIAWPGSRTVAVPIAIEGTGWFGGETYSEDSMLTLGGSDELDFRTPRRLEIVACTADTAALNTYALQVEHRDLEAELAGRTTVPASPQQMADFGALLSTMMASLRATPDLLRHAQMRTAMEQALFATLLDTLPPAPASPSLAPSCRARQFVVARAREYMETHIDEPITVADLCVKLGVSRRTLQYSFQDVLNLNPVKFLRAIRLNAVRRALKQTAGSERTTVADIAARWGFWHLSHFSAEYKAMFGELPSETLRRAG</sequence>
<dbReference type="PROSITE" id="PS01124">
    <property type="entry name" value="HTH_ARAC_FAMILY_2"/>
    <property type="match status" value="1"/>
</dbReference>
<keyword evidence="1" id="KW-0805">Transcription regulation</keyword>
<dbReference type="Gene3D" id="1.10.10.60">
    <property type="entry name" value="Homeodomain-like"/>
    <property type="match status" value="1"/>
</dbReference>
<dbReference type="GO" id="GO:0003700">
    <property type="term" value="F:DNA-binding transcription factor activity"/>
    <property type="evidence" value="ECO:0007669"/>
    <property type="project" value="InterPro"/>
</dbReference>
<gene>
    <name evidence="6" type="ORF">C666_17505</name>
</gene>
<organism evidence="6 7">
    <name type="scientific">Thauera linaloolentis (strain DSM 12138 / JCM 21573 / CCUG 41526 / CIP 105981 / IAM 15112 / NBRC 102519 / 47Lol)</name>
    <dbReference type="NCBI Taxonomy" id="1123367"/>
    <lineage>
        <taxon>Bacteria</taxon>
        <taxon>Pseudomonadati</taxon>
        <taxon>Pseudomonadota</taxon>
        <taxon>Betaproteobacteria</taxon>
        <taxon>Rhodocyclales</taxon>
        <taxon>Zoogloeaceae</taxon>
        <taxon>Thauera</taxon>
    </lineage>
</organism>
<comment type="caution">
    <text evidence="6">The sequence shown here is derived from an EMBL/GenBank/DDBJ whole genome shotgun (WGS) entry which is preliminary data.</text>
</comment>
<feature type="domain" description="HTH araC/xylS-type" evidence="5">
    <location>
        <begin position="236"/>
        <end position="338"/>
    </location>
</feature>
<dbReference type="GO" id="GO:0043565">
    <property type="term" value="F:sequence-specific DNA binding"/>
    <property type="evidence" value="ECO:0007669"/>
    <property type="project" value="InterPro"/>
</dbReference>
<evidence type="ECO:0000256" key="2">
    <source>
        <dbReference type="ARBA" id="ARBA00023125"/>
    </source>
</evidence>
<dbReference type="STRING" id="1123367.GCA_000621305_02944"/>
<dbReference type="PANTHER" id="PTHR46796">
    <property type="entry name" value="HTH-TYPE TRANSCRIPTIONAL ACTIVATOR RHAS-RELATED"/>
    <property type="match status" value="1"/>
</dbReference>
<keyword evidence="2" id="KW-0238">DNA-binding</keyword>
<dbReference type="SMART" id="SM00342">
    <property type="entry name" value="HTH_ARAC"/>
    <property type="match status" value="1"/>
</dbReference>
<evidence type="ECO:0000256" key="1">
    <source>
        <dbReference type="ARBA" id="ARBA00023015"/>
    </source>
</evidence>
<protein>
    <submittedName>
        <fullName evidence="6">AraC family transcriptional regulator</fullName>
    </submittedName>
</protein>
<keyword evidence="7" id="KW-1185">Reference proteome</keyword>
<accession>N6YWQ6</accession>
<evidence type="ECO:0000259" key="5">
    <source>
        <dbReference type="PROSITE" id="PS01124"/>
    </source>
</evidence>
<dbReference type="OrthoDB" id="185346at2"/>
<dbReference type="InterPro" id="IPR050204">
    <property type="entry name" value="AraC_XylS_family_regulators"/>
</dbReference>
<evidence type="ECO:0000313" key="7">
    <source>
        <dbReference type="Proteomes" id="UP000013232"/>
    </source>
</evidence>
<dbReference type="AlphaFoldDB" id="N6YWQ6"/>
<evidence type="ECO:0000256" key="3">
    <source>
        <dbReference type="ARBA" id="ARBA00023163"/>
    </source>
</evidence>
<feature type="region of interest" description="Disordered" evidence="4">
    <location>
        <begin position="1"/>
        <end position="25"/>
    </location>
</feature>
<dbReference type="Pfam" id="PF12833">
    <property type="entry name" value="HTH_18"/>
    <property type="match status" value="1"/>
</dbReference>
<dbReference type="Proteomes" id="UP000013232">
    <property type="component" value="Unassembled WGS sequence"/>
</dbReference>
<evidence type="ECO:0000313" key="6">
    <source>
        <dbReference type="EMBL" id="ENO84369.1"/>
    </source>
</evidence>
<keyword evidence="3" id="KW-0804">Transcription</keyword>
<proteinExistence type="predicted"/>
<dbReference type="SUPFAM" id="SSF46689">
    <property type="entry name" value="Homeodomain-like"/>
    <property type="match status" value="2"/>
</dbReference>